<dbReference type="AlphaFoldDB" id="X1T169"/>
<name>X1T169_9ZZZZ</name>
<dbReference type="EMBL" id="BARW01019755">
    <property type="protein sequence ID" value="GAI99042.1"/>
    <property type="molecule type" value="Genomic_DNA"/>
</dbReference>
<accession>X1T169</accession>
<gene>
    <name evidence="1" type="ORF">S12H4_33513</name>
</gene>
<comment type="caution">
    <text evidence="1">The sequence shown here is derived from an EMBL/GenBank/DDBJ whole genome shotgun (WGS) entry which is preliminary data.</text>
</comment>
<proteinExistence type="predicted"/>
<sequence>MSIPTFIVWREEVKSLCGVVFCIKAGAEATINGTSALGSVSVKAERTWSLSISVEVSDDTLW</sequence>
<organism evidence="1">
    <name type="scientific">marine sediment metagenome</name>
    <dbReference type="NCBI Taxonomy" id="412755"/>
    <lineage>
        <taxon>unclassified sequences</taxon>
        <taxon>metagenomes</taxon>
        <taxon>ecological metagenomes</taxon>
    </lineage>
</organism>
<evidence type="ECO:0000313" key="1">
    <source>
        <dbReference type="EMBL" id="GAI99042.1"/>
    </source>
</evidence>
<protein>
    <submittedName>
        <fullName evidence="1">Uncharacterized protein</fullName>
    </submittedName>
</protein>
<reference evidence="1" key="1">
    <citation type="journal article" date="2014" name="Front. Microbiol.">
        <title>High frequency of phylogenetically diverse reductive dehalogenase-homologous genes in deep subseafloor sedimentary metagenomes.</title>
        <authorList>
            <person name="Kawai M."/>
            <person name="Futagami T."/>
            <person name="Toyoda A."/>
            <person name="Takaki Y."/>
            <person name="Nishi S."/>
            <person name="Hori S."/>
            <person name="Arai W."/>
            <person name="Tsubouchi T."/>
            <person name="Morono Y."/>
            <person name="Uchiyama I."/>
            <person name="Ito T."/>
            <person name="Fujiyama A."/>
            <person name="Inagaki F."/>
            <person name="Takami H."/>
        </authorList>
    </citation>
    <scope>NUCLEOTIDE SEQUENCE</scope>
    <source>
        <strain evidence="1">Expedition CK06-06</strain>
    </source>
</reference>